<keyword evidence="3" id="KW-1185">Reference proteome</keyword>
<evidence type="ECO:0000256" key="1">
    <source>
        <dbReference type="SAM" id="MobiDB-lite"/>
    </source>
</evidence>
<dbReference type="EMBL" id="JAEFCI010000944">
    <property type="protein sequence ID" value="KAG5463229.1"/>
    <property type="molecule type" value="Genomic_DNA"/>
</dbReference>
<evidence type="ECO:0000313" key="3">
    <source>
        <dbReference type="Proteomes" id="UP000673691"/>
    </source>
</evidence>
<dbReference type="Proteomes" id="UP000673691">
    <property type="component" value="Unassembled WGS sequence"/>
</dbReference>
<evidence type="ECO:0000313" key="2">
    <source>
        <dbReference type="EMBL" id="KAG5463229.1"/>
    </source>
</evidence>
<protein>
    <submittedName>
        <fullName evidence="2">Uncharacterized protein</fullName>
    </submittedName>
</protein>
<feature type="region of interest" description="Disordered" evidence="1">
    <location>
        <begin position="100"/>
        <end position="299"/>
    </location>
</feature>
<reference evidence="2 3" key="1">
    <citation type="journal article" name="Sci. Rep.">
        <title>Genome-scale phylogenetic analyses confirm Olpidium as the closest living zoosporic fungus to the non-flagellated, terrestrial fungi.</title>
        <authorList>
            <person name="Chang Y."/>
            <person name="Rochon D."/>
            <person name="Sekimoto S."/>
            <person name="Wang Y."/>
            <person name="Chovatia M."/>
            <person name="Sandor L."/>
            <person name="Salamov A."/>
            <person name="Grigoriev I.V."/>
            <person name="Stajich J.E."/>
            <person name="Spatafora J.W."/>
        </authorList>
    </citation>
    <scope>NUCLEOTIDE SEQUENCE [LARGE SCALE GENOMIC DNA]</scope>
    <source>
        <strain evidence="2">S191</strain>
    </source>
</reference>
<proteinExistence type="predicted"/>
<gene>
    <name evidence="2" type="ORF">BJ554DRAFT_900</name>
</gene>
<accession>A0A8H8A152</accession>
<feature type="compositionally biased region" description="Low complexity" evidence="1">
    <location>
        <begin position="275"/>
        <end position="292"/>
    </location>
</feature>
<feature type="compositionally biased region" description="Low complexity" evidence="1">
    <location>
        <begin position="256"/>
        <end position="268"/>
    </location>
</feature>
<comment type="caution">
    <text evidence="2">The sequence shown here is derived from an EMBL/GenBank/DDBJ whole genome shotgun (WGS) entry which is preliminary data.</text>
</comment>
<organism evidence="2 3">
    <name type="scientific">Olpidium bornovanus</name>
    <dbReference type="NCBI Taxonomy" id="278681"/>
    <lineage>
        <taxon>Eukaryota</taxon>
        <taxon>Fungi</taxon>
        <taxon>Fungi incertae sedis</taxon>
        <taxon>Olpidiomycota</taxon>
        <taxon>Olpidiomycotina</taxon>
        <taxon>Olpidiomycetes</taxon>
        <taxon>Olpidiales</taxon>
        <taxon>Olpidiaceae</taxon>
        <taxon>Olpidium</taxon>
    </lineage>
</organism>
<name>A0A8H8A152_9FUNG</name>
<dbReference type="AlphaFoldDB" id="A0A8H8A152"/>
<sequence>MQDHYSLDEVHRQFNVAQRNGTEENPPSEMVSIILIHSTSLYTVKAESPRKNGGTIAVVRPVSVLGTGTINATHTALLPLFLLFSSRHQYKQYKGESSTLFASGDEPKLDVSPPWKSNKPGVYSPVIPPPPLRAQPPRARRRRRCAPTAARPPPPRNRRCGHPCAHPPAVAGAHRRAPTAARPPPRAHRRAPTAARPPPRAHRRAPPAARPPPRAAAAAQPPRNRRRRATAAHHRRRRGHPFGLAGATTMQKPKVRASSAAPTSRSASVGGPIQTRSRTARAATAAHASSSAVPAPRTGTAGVTFNPSAIVDNSKESTLGFGFTTSDTPCPPPTLPGGFPSGLTPASTAAPPFPVTPLRGFFPGYLQPLPDELGNRLHIKPTIAGQAVSVLRQGSQRCIPLPRQV</sequence>
<feature type="compositionally biased region" description="Basic residues" evidence="1">
    <location>
        <begin position="223"/>
        <end position="240"/>
    </location>
</feature>